<feature type="region of interest" description="Disordered" evidence="1">
    <location>
        <begin position="328"/>
        <end position="380"/>
    </location>
</feature>
<keyword evidence="2" id="KW-0472">Membrane</keyword>
<reference evidence="4 5" key="1">
    <citation type="submission" date="2023-01" db="EMBL/GenBank/DDBJ databases">
        <title>Analysis of 21 Apiospora genomes using comparative genomics revels a genus with tremendous synthesis potential of carbohydrate active enzymes and secondary metabolites.</title>
        <authorList>
            <person name="Sorensen T."/>
        </authorList>
    </citation>
    <scope>NUCLEOTIDE SEQUENCE [LARGE SCALE GENOMIC DNA]</scope>
    <source>
        <strain evidence="4 5">CBS 135458</strain>
    </source>
</reference>
<organism evidence="4 5">
    <name type="scientific">Apiospora phragmitis</name>
    <dbReference type="NCBI Taxonomy" id="2905665"/>
    <lineage>
        <taxon>Eukaryota</taxon>
        <taxon>Fungi</taxon>
        <taxon>Dikarya</taxon>
        <taxon>Ascomycota</taxon>
        <taxon>Pezizomycotina</taxon>
        <taxon>Sordariomycetes</taxon>
        <taxon>Xylariomycetidae</taxon>
        <taxon>Amphisphaeriales</taxon>
        <taxon>Apiosporaceae</taxon>
        <taxon>Apiospora</taxon>
    </lineage>
</organism>
<feature type="region of interest" description="Disordered" evidence="1">
    <location>
        <begin position="267"/>
        <end position="316"/>
    </location>
</feature>
<feature type="compositionally biased region" description="Polar residues" evidence="1">
    <location>
        <begin position="169"/>
        <end position="178"/>
    </location>
</feature>
<protein>
    <recommendedName>
        <fullName evidence="6">Extracellular membrane protein CFEM domain-containing protein</fullName>
    </recommendedName>
</protein>
<feature type="compositionally biased region" description="Polar residues" evidence="1">
    <location>
        <begin position="268"/>
        <end position="278"/>
    </location>
</feature>
<evidence type="ECO:0000256" key="2">
    <source>
        <dbReference type="SAM" id="Phobius"/>
    </source>
</evidence>
<keyword evidence="5" id="KW-1185">Reference proteome</keyword>
<feature type="transmembrane region" description="Helical" evidence="2">
    <location>
        <begin position="186"/>
        <end position="207"/>
    </location>
</feature>
<evidence type="ECO:0000313" key="5">
    <source>
        <dbReference type="Proteomes" id="UP001480595"/>
    </source>
</evidence>
<feature type="compositionally biased region" description="Polar residues" evidence="1">
    <location>
        <begin position="296"/>
        <end position="307"/>
    </location>
</feature>
<evidence type="ECO:0008006" key="6">
    <source>
        <dbReference type="Google" id="ProtNLM"/>
    </source>
</evidence>
<name>A0ABR1T5S9_9PEZI</name>
<dbReference type="GeneID" id="92098809"/>
<feature type="signal peptide" evidence="3">
    <location>
        <begin position="1"/>
        <end position="37"/>
    </location>
</feature>
<comment type="caution">
    <text evidence="4">The sequence shown here is derived from an EMBL/GenBank/DDBJ whole genome shotgun (WGS) entry which is preliminary data.</text>
</comment>
<dbReference type="RefSeq" id="XP_066708875.1">
    <property type="nucleotide sequence ID" value="XM_066865746.1"/>
</dbReference>
<feature type="compositionally biased region" description="Gly residues" evidence="1">
    <location>
        <begin position="221"/>
        <end position="234"/>
    </location>
</feature>
<evidence type="ECO:0000256" key="3">
    <source>
        <dbReference type="SAM" id="SignalP"/>
    </source>
</evidence>
<dbReference type="Proteomes" id="UP001480595">
    <property type="component" value="Unassembled WGS sequence"/>
</dbReference>
<gene>
    <name evidence="4" type="ORF">PG994_014337</name>
</gene>
<accession>A0ABR1T5S9</accession>
<evidence type="ECO:0000313" key="4">
    <source>
        <dbReference type="EMBL" id="KAK8041330.1"/>
    </source>
</evidence>
<feature type="compositionally biased region" description="Low complexity" evidence="1">
    <location>
        <begin position="284"/>
        <end position="295"/>
    </location>
</feature>
<keyword evidence="2" id="KW-0812">Transmembrane</keyword>
<feature type="compositionally biased region" description="Pro residues" evidence="1">
    <location>
        <begin position="351"/>
        <end position="361"/>
    </location>
</feature>
<feature type="chain" id="PRO_5046740554" description="Extracellular membrane protein CFEM domain-containing protein" evidence="3">
    <location>
        <begin position="38"/>
        <end position="380"/>
    </location>
</feature>
<sequence length="380" mass="39387">MRALTSSSSSWGPSLTRTTITTTICLLLCHLAAPAAALSNDFSSYPAGSQNCLSQAADSSKCSGSTGAQLNSCLCTNKGDFVYNTASCVAQASPSDLDAVYATLQTNCAGTGVTLTVSKDAFMAKAAAATAVTTTATKPAKTKAPNTSDGSTPTTTTSPADQDPTSSPYGDNSTADKGTWSSTAKVGVGVGIGVGVSALLLVAALLWRRYRRRQQWKQQQGGNGDPGMAVMGGGREYHRPGNPHTSSYMGSTYGDASTVAGTIPMQHTGGSNSHSNMAGSWHKSPSSPMGPGSTGYWNANDGSNRNSFVPPHHAQQGQPLLAELGGESHAYHPSAPVELPAQEHQSSTPLQSPPHSPPPQQTPYQQHPFSPHDFGRTNNY</sequence>
<feature type="region of interest" description="Disordered" evidence="1">
    <location>
        <begin position="134"/>
        <end position="178"/>
    </location>
</feature>
<proteinExistence type="predicted"/>
<feature type="region of interest" description="Disordered" evidence="1">
    <location>
        <begin position="214"/>
        <end position="245"/>
    </location>
</feature>
<evidence type="ECO:0000256" key="1">
    <source>
        <dbReference type="SAM" id="MobiDB-lite"/>
    </source>
</evidence>
<keyword evidence="2" id="KW-1133">Transmembrane helix</keyword>
<feature type="compositionally biased region" description="Low complexity" evidence="1">
    <location>
        <begin position="134"/>
        <end position="168"/>
    </location>
</feature>
<keyword evidence="3" id="KW-0732">Signal</keyword>
<dbReference type="EMBL" id="JAQQWL010000015">
    <property type="protein sequence ID" value="KAK8041330.1"/>
    <property type="molecule type" value="Genomic_DNA"/>
</dbReference>